<dbReference type="EMBL" id="JAGPNK010000003">
    <property type="protein sequence ID" value="KAH7324760.1"/>
    <property type="molecule type" value="Genomic_DNA"/>
</dbReference>
<name>A0A8K0SXJ8_9HYPO</name>
<dbReference type="Proteomes" id="UP000813444">
    <property type="component" value="Unassembled WGS sequence"/>
</dbReference>
<evidence type="ECO:0000313" key="3">
    <source>
        <dbReference type="Proteomes" id="UP000813444"/>
    </source>
</evidence>
<gene>
    <name evidence="2" type="ORF">B0I35DRAFT_424932</name>
</gene>
<reference evidence="2" key="1">
    <citation type="journal article" date="2021" name="Nat. Commun.">
        <title>Genetic determinants of endophytism in the Arabidopsis root mycobiome.</title>
        <authorList>
            <person name="Mesny F."/>
            <person name="Miyauchi S."/>
            <person name="Thiergart T."/>
            <person name="Pickel B."/>
            <person name="Atanasova L."/>
            <person name="Karlsson M."/>
            <person name="Huettel B."/>
            <person name="Barry K.W."/>
            <person name="Haridas S."/>
            <person name="Chen C."/>
            <person name="Bauer D."/>
            <person name="Andreopoulos W."/>
            <person name="Pangilinan J."/>
            <person name="LaButti K."/>
            <person name="Riley R."/>
            <person name="Lipzen A."/>
            <person name="Clum A."/>
            <person name="Drula E."/>
            <person name="Henrissat B."/>
            <person name="Kohler A."/>
            <person name="Grigoriev I.V."/>
            <person name="Martin F.M."/>
            <person name="Hacquard S."/>
        </authorList>
    </citation>
    <scope>NUCLEOTIDE SEQUENCE</scope>
    <source>
        <strain evidence="2">MPI-CAGE-CH-0235</strain>
    </source>
</reference>
<evidence type="ECO:0000313" key="2">
    <source>
        <dbReference type="EMBL" id="KAH7324760.1"/>
    </source>
</evidence>
<comment type="caution">
    <text evidence="2">The sequence shown here is derived from an EMBL/GenBank/DDBJ whole genome shotgun (WGS) entry which is preliminary data.</text>
</comment>
<proteinExistence type="predicted"/>
<accession>A0A8K0SXJ8</accession>
<feature type="region of interest" description="Disordered" evidence="1">
    <location>
        <begin position="22"/>
        <end position="69"/>
    </location>
</feature>
<evidence type="ECO:0000256" key="1">
    <source>
        <dbReference type="SAM" id="MobiDB-lite"/>
    </source>
</evidence>
<organism evidence="2 3">
    <name type="scientific">Stachybotrys elegans</name>
    <dbReference type="NCBI Taxonomy" id="80388"/>
    <lineage>
        <taxon>Eukaryota</taxon>
        <taxon>Fungi</taxon>
        <taxon>Dikarya</taxon>
        <taxon>Ascomycota</taxon>
        <taxon>Pezizomycotina</taxon>
        <taxon>Sordariomycetes</taxon>
        <taxon>Hypocreomycetidae</taxon>
        <taxon>Hypocreales</taxon>
        <taxon>Stachybotryaceae</taxon>
        <taxon>Stachybotrys</taxon>
    </lineage>
</organism>
<sequence length="121" mass="13199">MSTNEGIYLKVGPVAYTSRCDRPPHSPLLYPPARLQDPEDVVSEKPRVPATTEPPMKHSPMDMQPSVDSSNGIALSATIISQQPRAEPRPEAEPQMSLRGGRIVCAFVCCDGACRFNRSCC</sequence>
<dbReference type="AlphaFoldDB" id="A0A8K0SXJ8"/>
<keyword evidence="3" id="KW-1185">Reference proteome</keyword>
<protein>
    <submittedName>
        <fullName evidence="2">Uncharacterized protein</fullName>
    </submittedName>
</protein>